<proteinExistence type="predicted"/>
<reference evidence="2 3" key="1">
    <citation type="submission" date="2023-11" db="EMBL/GenBank/DDBJ databases">
        <title>Actinomadura monticuli sp. nov., isolated from volcanic ash.</title>
        <authorList>
            <person name="Lee S.D."/>
            <person name="Yang H."/>
            <person name="Kim I.S."/>
        </authorList>
    </citation>
    <scope>NUCLEOTIDE SEQUENCE [LARGE SCALE GENOMIC DNA]</scope>
    <source>
        <strain evidence="2 3">DLS-62</strain>
    </source>
</reference>
<name>A0ABV4QNH0_9ACTN</name>
<keyword evidence="3" id="KW-1185">Reference proteome</keyword>
<dbReference type="RefSeq" id="WP_371954724.1">
    <property type="nucleotide sequence ID" value="NZ_JAXCEI010000026.1"/>
</dbReference>
<sequence>MLIDEPVSAETTSTGRPSQITGPRGRYRVRRVLEEWQAPGQARFYRLQVATPDGPAIAEVLGPQTPGTAPWTLHRVWS</sequence>
<evidence type="ECO:0000256" key="1">
    <source>
        <dbReference type="SAM" id="MobiDB-lite"/>
    </source>
</evidence>
<protein>
    <submittedName>
        <fullName evidence="2">Uncharacterized protein</fullName>
    </submittedName>
</protein>
<accession>A0ABV4QNH0</accession>
<organism evidence="2 3">
    <name type="scientific">Actinomadura monticuli</name>
    <dbReference type="NCBI Taxonomy" id="3097367"/>
    <lineage>
        <taxon>Bacteria</taxon>
        <taxon>Bacillati</taxon>
        <taxon>Actinomycetota</taxon>
        <taxon>Actinomycetes</taxon>
        <taxon>Streptosporangiales</taxon>
        <taxon>Thermomonosporaceae</taxon>
        <taxon>Actinomadura</taxon>
    </lineage>
</organism>
<gene>
    <name evidence="2" type="ORF">SM611_35155</name>
</gene>
<evidence type="ECO:0000313" key="3">
    <source>
        <dbReference type="Proteomes" id="UP001569963"/>
    </source>
</evidence>
<comment type="caution">
    <text evidence="2">The sequence shown here is derived from an EMBL/GenBank/DDBJ whole genome shotgun (WGS) entry which is preliminary data.</text>
</comment>
<feature type="compositionally biased region" description="Polar residues" evidence="1">
    <location>
        <begin position="9"/>
        <end position="21"/>
    </location>
</feature>
<evidence type="ECO:0000313" key="2">
    <source>
        <dbReference type="EMBL" id="MFA1544200.1"/>
    </source>
</evidence>
<dbReference type="Proteomes" id="UP001569963">
    <property type="component" value="Unassembled WGS sequence"/>
</dbReference>
<feature type="region of interest" description="Disordered" evidence="1">
    <location>
        <begin position="1"/>
        <end position="23"/>
    </location>
</feature>
<dbReference type="EMBL" id="JAXCEI010000026">
    <property type="protein sequence ID" value="MFA1544200.1"/>
    <property type="molecule type" value="Genomic_DNA"/>
</dbReference>